<dbReference type="InterPro" id="IPR040097">
    <property type="entry name" value="FAAL/FAAC"/>
</dbReference>
<reference evidence="4 5" key="1">
    <citation type="submission" date="2019-04" db="EMBL/GenBank/DDBJ databases">
        <title>Rhodococcus oryzae sp. nov., a novel actinomycete isolated from rhizosphere soil of rice (Oryza sativa L.).</title>
        <authorList>
            <person name="Li C."/>
        </authorList>
    </citation>
    <scope>NUCLEOTIDE SEQUENCE [LARGE SCALE GENOMIC DNA]</scope>
    <source>
        <strain evidence="4 5">NEAU-CX67</strain>
    </source>
</reference>
<sequence>MYPDFVSHVRAQVGAHGDTRSYTYHREVGLDLVEEVLSFREIDRRARATAAWLSQRPEADRPVLLLYLDSIDFLPAFLGCLYAGVVAVPAPLPHDQQSTQRVAGVLDDADIGLVLTTSAYAELLTAWIADNGRAETVSCVSTDADELGDADAWRMPDLDGRTVAFLQYTSGSTSEPKGVMVTHGNLLHNEATISATVGFDDAATGVSWLPHFHDMGLISMLLPLYAGADAAFISPLAFLKRPVRWLELIDRYRAEFTVAPNFAYELVARRATDEQLAGLDLSSLRVALNGAEPIRSRTLDAVIERLGTAGFPPHAFVTGYGMAEVTLLATASRAGEPPVRIDVDAAALERNVAVLTTDGTGVRLVSSGPPRDLDIRIVDPDTGIALPDNRVGEIWVRGASVTAGYWNRPEETAETFGAELAGEGTYLRTGDLGLRHHCHIFVTGRLKDLLIINGRNLYPQDIEEVVRDVHPALAGTAGVALSIDAGRQERLLVIQEVRTALLDGITLAEVTSLIKVAVSRHFEVPAPDVVLVDRRGVHRTTSGKVQRRLMRKSFLENRIHALLHEDIATTVQRLRGAA</sequence>
<dbReference type="Gene3D" id="3.30.300.30">
    <property type="match status" value="1"/>
</dbReference>
<dbReference type="SUPFAM" id="SSF56801">
    <property type="entry name" value="Acetyl-CoA synthetase-like"/>
    <property type="match status" value="1"/>
</dbReference>
<comment type="caution">
    <text evidence="4">The sequence shown here is derived from an EMBL/GenBank/DDBJ whole genome shotgun (WGS) entry which is preliminary data.</text>
</comment>
<evidence type="ECO:0000256" key="1">
    <source>
        <dbReference type="ARBA" id="ARBA00006432"/>
    </source>
</evidence>
<evidence type="ECO:0000313" key="4">
    <source>
        <dbReference type="EMBL" id="TJZ80135.1"/>
    </source>
</evidence>
<dbReference type="RefSeq" id="WP_136907498.1">
    <property type="nucleotide sequence ID" value="NZ_SUMD01000002.1"/>
</dbReference>
<dbReference type="InterPro" id="IPR045851">
    <property type="entry name" value="AMP-bd_C_sf"/>
</dbReference>
<dbReference type="Proteomes" id="UP000305109">
    <property type="component" value="Unassembled WGS sequence"/>
</dbReference>
<evidence type="ECO:0000256" key="2">
    <source>
        <dbReference type="ARBA" id="ARBA00022598"/>
    </source>
</evidence>
<evidence type="ECO:0000259" key="3">
    <source>
        <dbReference type="Pfam" id="PF00501"/>
    </source>
</evidence>
<dbReference type="PROSITE" id="PS00455">
    <property type="entry name" value="AMP_BINDING"/>
    <property type="match status" value="1"/>
</dbReference>
<dbReference type="PANTHER" id="PTHR22754">
    <property type="entry name" value="DISCO-INTERACTING PROTEIN 2 DIP2 -RELATED"/>
    <property type="match status" value="1"/>
</dbReference>
<dbReference type="EMBL" id="SUMD01000002">
    <property type="protein sequence ID" value="TJZ80135.1"/>
    <property type="molecule type" value="Genomic_DNA"/>
</dbReference>
<dbReference type="InterPro" id="IPR000873">
    <property type="entry name" value="AMP-dep_synth/lig_dom"/>
</dbReference>
<name>A0ABY2RRC8_9NOCA</name>
<keyword evidence="5" id="KW-1185">Reference proteome</keyword>
<proteinExistence type="inferred from homology"/>
<feature type="domain" description="AMP-dependent synthetase/ligase" evidence="3">
    <location>
        <begin position="34"/>
        <end position="406"/>
    </location>
</feature>
<keyword evidence="2 4" id="KW-0436">Ligase</keyword>
<dbReference type="InterPro" id="IPR020845">
    <property type="entry name" value="AMP-binding_CS"/>
</dbReference>
<dbReference type="GO" id="GO:0016874">
    <property type="term" value="F:ligase activity"/>
    <property type="evidence" value="ECO:0007669"/>
    <property type="project" value="UniProtKB-KW"/>
</dbReference>
<protein>
    <submittedName>
        <fullName evidence="4">Fatty acyl-AMP ligase</fullName>
    </submittedName>
</protein>
<gene>
    <name evidence="4" type="ORF">FCG67_04440</name>
</gene>
<dbReference type="Gene3D" id="3.40.50.12780">
    <property type="entry name" value="N-terminal domain of ligase-like"/>
    <property type="match status" value="1"/>
</dbReference>
<organism evidence="4 5">
    <name type="scientific">Rhodococcus oryzae</name>
    <dbReference type="NCBI Taxonomy" id="2571143"/>
    <lineage>
        <taxon>Bacteria</taxon>
        <taxon>Bacillati</taxon>
        <taxon>Actinomycetota</taxon>
        <taxon>Actinomycetes</taxon>
        <taxon>Mycobacteriales</taxon>
        <taxon>Nocardiaceae</taxon>
        <taxon>Rhodococcus</taxon>
    </lineage>
</organism>
<dbReference type="Pfam" id="PF00501">
    <property type="entry name" value="AMP-binding"/>
    <property type="match status" value="1"/>
</dbReference>
<evidence type="ECO:0000313" key="5">
    <source>
        <dbReference type="Proteomes" id="UP000305109"/>
    </source>
</evidence>
<dbReference type="PANTHER" id="PTHR22754:SF32">
    <property type="entry name" value="DISCO-INTERACTING PROTEIN 2"/>
    <property type="match status" value="1"/>
</dbReference>
<dbReference type="InterPro" id="IPR042099">
    <property type="entry name" value="ANL_N_sf"/>
</dbReference>
<comment type="similarity">
    <text evidence="1">Belongs to the ATP-dependent AMP-binding enzyme family.</text>
</comment>
<dbReference type="CDD" id="cd05931">
    <property type="entry name" value="FAAL"/>
    <property type="match status" value="1"/>
</dbReference>
<accession>A0ABY2RRC8</accession>